<dbReference type="FunFam" id="1.10.10.60:FF:000141">
    <property type="entry name" value="TetR family transcriptional regulator"/>
    <property type="match status" value="1"/>
</dbReference>
<gene>
    <name evidence="8" type="ORF">D0Z08_01145</name>
</gene>
<evidence type="ECO:0000256" key="3">
    <source>
        <dbReference type="ARBA" id="ARBA00023125"/>
    </source>
</evidence>
<dbReference type="SUPFAM" id="SSF46689">
    <property type="entry name" value="Homeodomain-like"/>
    <property type="match status" value="2"/>
</dbReference>
<dbReference type="PANTHER" id="PTHR30055:SF175">
    <property type="entry name" value="HTH-TYPE TRANSCRIPTIONAL REPRESSOR KSTR2"/>
    <property type="match status" value="1"/>
</dbReference>
<evidence type="ECO:0000256" key="4">
    <source>
        <dbReference type="ARBA" id="ARBA00023163"/>
    </source>
</evidence>
<organism evidence="8 9">
    <name type="scientific">Nocardioides immobilis</name>
    <dbReference type="NCBI Taxonomy" id="2049295"/>
    <lineage>
        <taxon>Bacteria</taxon>
        <taxon>Bacillati</taxon>
        <taxon>Actinomycetota</taxon>
        <taxon>Actinomycetes</taxon>
        <taxon>Propionibacteriales</taxon>
        <taxon>Nocardioidaceae</taxon>
        <taxon>Nocardioides</taxon>
    </lineage>
</organism>
<dbReference type="Gene3D" id="1.10.357.10">
    <property type="entry name" value="Tetracycline Repressor, domain 2"/>
    <property type="match status" value="2"/>
</dbReference>
<dbReference type="GO" id="GO:0000976">
    <property type="term" value="F:transcription cis-regulatory region binding"/>
    <property type="evidence" value="ECO:0007669"/>
    <property type="project" value="TreeGrafter"/>
</dbReference>
<dbReference type="InterPro" id="IPR036271">
    <property type="entry name" value="Tet_transcr_reg_TetR-rel_C_sf"/>
</dbReference>
<evidence type="ECO:0000256" key="6">
    <source>
        <dbReference type="SAM" id="MobiDB-lite"/>
    </source>
</evidence>
<dbReference type="RefSeq" id="WP_118921831.1">
    <property type="nucleotide sequence ID" value="NZ_QXGH01000009.1"/>
</dbReference>
<dbReference type="AlphaFoldDB" id="A0A417Y7M2"/>
<feature type="region of interest" description="Disordered" evidence="6">
    <location>
        <begin position="1"/>
        <end position="21"/>
    </location>
</feature>
<accession>A0A417Y7M2</accession>
<feature type="domain" description="HTH tetR-type" evidence="7">
    <location>
        <begin position="17"/>
        <end position="77"/>
    </location>
</feature>
<dbReference type="InterPro" id="IPR009057">
    <property type="entry name" value="Homeodomain-like_sf"/>
</dbReference>
<name>A0A417Y7M2_9ACTN</name>
<proteinExistence type="predicted"/>
<keyword evidence="4" id="KW-0804">Transcription</keyword>
<dbReference type="InterPro" id="IPR001647">
    <property type="entry name" value="HTH_TetR"/>
</dbReference>
<dbReference type="Pfam" id="PF00440">
    <property type="entry name" value="TetR_N"/>
    <property type="match status" value="2"/>
</dbReference>
<evidence type="ECO:0000256" key="5">
    <source>
        <dbReference type="PROSITE-ProRule" id="PRU00335"/>
    </source>
</evidence>
<dbReference type="Pfam" id="PF17932">
    <property type="entry name" value="TetR_C_24"/>
    <property type="match status" value="1"/>
</dbReference>
<dbReference type="SUPFAM" id="SSF48498">
    <property type="entry name" value="Tetracyclin repressor-like, C-terminal domain"/>
    <property type="match status" value="1"/>
</dbReference>
<evidence type="ECO:0000313" key="9">
    <source>
        <dbReference type="Proteomes" id="UP000283644"/>
    </source>
</evidence>
<dbReference type="PRINTS" id="PR00455">
    <property type="entry name" value="HTHTETR"/>
</dbReference>
<evidence type="ECO:0000256" key="1">
    <source>
        <dbReference type="ARBA" id="ARBA00022491"/>
    </source>
</evidence>
<evidence type="ECO:0000256" key="2">
    <source>
        <dbReference type="ARBA" id="ARBA00023015"/>
    </source>
</evidence>
<dbReference type="Gene3D" id="1.10.10.60">
    <property type="entry name" value="Homeodomain-like"/>
    <property type="match status" value="2"/>
</dbReference>
<sequence length="397" mass="43998">MTEQLRRAPLKRTPRPRDRKQQIVNSAGHLFYRHGFHNVGTGQIAESVGITAGALYRHFKGKQDLLSHALTDAFTQATSVVLDASTDDLHEMVAGLAVTAGERRYLGVLWNREARFLDDEVRVEMRKRFFGFVAEFTRRLAATRPGISDADADLLSWCALGVLTSPSYHRTEMDSAAMVDLLERMTLAVCTTPLQLAPQGPEHAAAAPGLLPHGRREAILAAATRLFHKSGYQAVSMEDVGAAVGISGAGVYKYFPRKADLLSAVIARASEPLHLGLTRALGRSADASEGLANVLDAYVEFALLHHDLVGILVAEVSNLPEEHRRDVRRAQHDYVSEWIRLLRETRTDLDERQARFVVHAVLTVVNDVTRTRHLARRPGVEDDLRSICRRILAVDLT</sequence>
<evidence type="ECO:0000313" key="8">
    <source>
        <dbReference type="EMBL" id="RHW28511.1"/>
    </source>
</evidence>
<dbReference type="PROSITE" id="PS50977">
    <property type="entry name" value="HTH_TETR_2"/>
    <property type="match status" value="2"/>
</dbReference>
<comment type="caution">
    <text evidence="8">The sequence shown here is derived from an EMBL/GenBank/DDBJ whole genome shotgun (WGS) entry which is preliminary data.</text>
</comment>
<reference evidence="8 9" key="1">
    <citation type="submission" date="2018-09" db="EMBL/GenBank/DDBJ databases">
        <title>Genome sequencing of Nocardioides immobilis CCTCC AB 2017083 for comparison to Nocardioides silvaticus.</title>
        <authorList>
            <person name="Li C."/>
            <person name="Wang G."/>
        </authorList>
    </citation>
    <scope>NUCLEOTIDE SEQUENCE [LARGE SCALE GENOMIC DNA]</scope>
    <source>
        <strain evidence="8 9">CCTCC AB 2017083</strain>
    </source>
</reference>
<dbReference type="InterPro" id="IPR041490">
    <property type="entry name" value="KstR2_TetR_C"/>
</dbReference>
<dbReference type="EMBL" id="QXGH01000009">
    <property type="protein sequence ID" value="RHW28511.1"/>
    <property type="molecule type" value="Genomic_DNA"/>
</dbReference>
<dbReference type="GO" id="GO:0045892">
    <property type="term" value="P:negative regulation of DNA-templated transcription"/>
    <property type="evidence" value="ECO:0007669"/>
    <property type="project" value="UniProtKB-ARBA"/>
</dbReference>
<evidence type="ECO:0000259" key="7">
    <source>
        <dbReference type="PROSITE" id="PS50977"/>
    </source>
</evidence>
<feature type="DNA-binding region" description="H-T-H motif" evidence="5">
    <location>
        <begin position="40"/>
        <end position="59"/>
    </location>
</feature>
<keyword evidence="9" id="KW-1185">Reference proteome</keyword>
<keyword evidence="3 5" id="KW-0238">DNA-binding</keyword>
<keyword evidence="1" id="KW-0678">Repressor</keyword>
<feature type="DNA-binding region" description="H-T-H motif" evidence="5">
    <location>
        <begin position="236"/>
        <end position="255"/>
    </location>
</feature>
<dbReference type="Proteomes" id="UP000283644">
    <property type="component" value="Unassembled WGS sequence"/>
</dbReference>
<dbReference type="GO" id="GO:0003700">
    <property type="term" value="F:DNA-binding transcription factor activity"/>
    <property type="evidence" value="ECO:0007669"/>
    <property type="project" value="TreeGrafter"/>
</dbReference>
<dbReference type="PANTHER" id="PTHR30055">
    <property type="entry name" value="HTH-TYPE TRANSCRIPTIONAL REGULATOR RUTR"/>
    <property type="match status" value="1"/>
</dbReference>
<dbReference type="InterPro" id="IPR050109">
    <property type="entry name" value="HTH-type_TetR-like_transc_reg"/>
</dbReference>
<protein>
    <submittedName>
        <fullName evidence="8">TetR/AcrR family transcriptional regulator</fullName>
    </submittedName>
</protein>
<keyword evidence="2" id="KW-0805">Transcription regulation</keyword>
<dbReference type="OrthoDB" id="3767959at2"/>
<feature type="domain" description="HTH tetR-type" evidence="7">
    <location>
        <begin position="213"/>
        <end position="273"/>
    </location>
</feature>